<sequence>MSSRKISLLLLVAYSIALIHARPNEELAARLSRLYLDPANDERFNDIERFNGDEVQYSAREDMMDKEVILRIMDVSSKKPDESEALTQSAEIEEGLTRSMVSSIFRFMGNVMGHFIR</sequence>
<dbReference type="KEGG" id="bdr:105232694"/>
<dbReference type="EMBL" id="GAKP01006628">
    <property type="protein sequence ID" value="JAC52324.1"/>
    <property type="molecule type" value="Transcribed_RNA"/>
</dbReference>
<dbReference type="RefSeq" id="XP_011212778.1">
    <property type="nucleotide sequence ID" value="XM_011214476.3"/>
</dbReference>
<keyword evidence="3" id="KW-1185">Reference proteome</keyword>
<evidence type="ECO:0000256" key="1">
    <source>
        <dbReference type="SAM" id="SignalP"/>
    </source>
</evidence>
<dbReference type="GeneID" id="105232694"/>
<organism evidence="2">
    <name type="scientific">Bactrocera dorsalis</name>
    <name type="common">Oriental fruit fly</name>
    <name type="synonym">Dacus dorsalis</name>
    <dbReference type="NCBI Taxonomy" id="27457"/>
    <lineage>
        <taxon>Eukaryota</taxon>
        <taxon>Metazoa</taxon>
        <taxon>Ecdysozoa</taxon>
        <taxon>Arthropoda</taxon>
        <taxon>Hexapoda</taxon>
        <taxon>Insecta</taxon>
        <taxon>Pterygota</taxon>
        <taxon>Neoptera</taxon>
        <taxon>Endopterygota</taxon>
        <taxon>Diptera</taxon>
        <taxon>Brachycera</taxon>
        <taxon>Muscomorpha</taxon>
        <taxon>Tephritoidea</taxon>
        <taxon>Tephritidae</taxon>
        <taxon>Bactrocera</taxon>
        <taxon>Bactrocera</taxon>
    </lineage>
</organism>
<dbReference type="OrthoDB" id="7965619at2759"/>
<feature type="chain" id="PRO_5044538866" evidence="1">
    <location>
        <begin position="22"/>
        <end position="117"/>
    </location>
</feature>
<dbReference type="Proteomes" id="UP001652620">
    <property type="component" value="Chromosome 5"/>
</dbReference>
<gene>
    <name evidence="4" type="primary">LOC105232694</name>
</gene>
<evidence type="ECO:0000313" key="4">
    <source>
        <dbReference type="RefSeq" id="XP_011212778.1"/>
    </source>
</evidence>
<reference evidence="2" key="1">
    <citation type="journal article" date="2014" name="BMC Genomics">
        <title>Characterizing the developmental transcriptome of the oriental fruit fly, Bactrocera dorsalis (Diptera: Tephritidae) through comparative genomic analysis with Drosophila melanogaster utilizing modENCODE datasets.</title>
        <authorList>
            <person name="Geib S.M."/>
            <person name="Calla B."/>
            <person name="Hall B."/>
            <person name="Hou S."/>
            <person name="Manoukis N.C."/>
        </authorList>
    </citation>
    <scope>NUCLEOTIDE SEQUENCE</scope>
    <source>
        <strain evidence="2">Punador</strain>
    </source>
</reference>
<name>A0A034WCB2_BACDO</name>
<feature type="signal peptide" evidence="1">
    <location>
        <begin position="1"/>
        <end position="21"/>
    </location>
</feature>
<proteinExistence type="predicted"/>
<evidence type="ECO:0000313" key="2">
    <source>
        <dbReference type="EMBL" id="JAC52324.1"/>
    </source>
</evidence>
<evidence type="ECO:0000313" key="3">
    <source>
        <dbReference type="Proteomes" id="UP001652620"/>
    </source>
</evidence>
<accession>A0A034WCB2</accession>
<reference evidence="4" key="2">
    <citation type="submission" date="2025-04" db="UniProtKB">
        <authorList>
            <consortium name="RefSeq"/>
        </authorList>
    </citation>
    <scope>IDENTIFICATION</scope>
    <source>
        <strain evidence="4">Punador</strain>
    </source>
</reference>
<dbReference type="AlphaFoldDB" id="A0A034WCB2"/>
<keyword evidence="1" id="KW-0732">Signal</keyword>
<protein>
    <submittedName>
        <fullName evidence="4">Uncharacterized protein LOC105232694</fullName>
    </submittedName>
</protein>